<dbReference type="GO" id="GO:0009231">
    <property type="term" value="P:riboflavin biosynthetic process"/>
    <property type="evidence" value="ECO:0007669"/>
    <property type="project" value="InterPro"/>
</dbReference>
<dbReference type="SUPFAM" id="SSF53597">
    <property type="entry name" value="Dihydrofolate reductase-like"/>
    <property type="match status" value="1"/>
</dbReference>
<comment type="caution">
    <text evidence="2">The sequence shown here is derived from an EMBL/GenBank/DDBJ whole genome shotgun (WGS) entry which is preliminary data.</text>
</comment>
<evidence type="ECO:0000259" key="1">
    <source>
        <dbReference type="Pfam" id="PF01872"/>
    </source>
</evidence>
<feature type="domain" description="Bacterial bifunctional deaminase-reductase C-terminal" evidence="1">
    <location>
        <begin position="29"/>
        <end position="202"/>
    </location>
</feature>
<dbReference type="GO" id="GO:0008703">
    <property type="term" value="F:5-amino-6-(5-phosphoribosylamino)uracil reductase activity"/>
    <property type="evidence" value="ECO:0007669"/>
    <property type="project" value="InterPro"/>
</dbReference>
<dbReference type="Proteomes" id="UP000295447">
    <property type="component" value="Unassembled WGS sequence"/>
</dbReference>
<dbReference type="OrthoDB" id="3471498at2"/>
<dbReference type="InterPro" id="IPR002734">
    <property type="entry name" value="RibDG_C"/>
</dbReference>
<organism evidence="2 3">
    <name type="scientific">Kribbella kalugense</name>
    <dbReference type="NCBI Taxonomy" id="2512221"/>
    <lineage>
        <taxon>Bacteria</taxon>
        <taxon>Bacillati</taxon>
        <taxon>Actinomycetota</taxon>
        <taxon>Actinomycetes</taxon>
        <taxon>Propionibacteriales</taxon>
        <taxon>Kribbellaceae</taxon>
        <taxon>Kribbella</taxon>
    </lineage>
</organism>
<dbReference type="InterPro" id="IPR024072">
    <property type="entry name" value="DHFR-like_dom_sf"/>
</dbReference>
<dbReference type="Pfam" id="PF01872">
    <property type="entry name" value="RibD_C"/>
    <property type="match status" value="1"/>
</dbReference>
<evidence type="ECO:0000313" key="3">
    <source>
        <dbReference type="Proteomes" id="UP000295447"/>
    </source>
</evidence>
<evidence type="ECO:0000313" key="2">
    <source>
        <dbReference type="EMBL" id="TDW21392.1"/>
    </source>
</evidence>
<keyword evidence="3" id="KW-1185">Reference proteome</keyword>
<dbReference type="PANTHER" id="PTHR38011">
    <property type="entry name" value="DIHYDROFOLATE REDUCTASE FAMILY PROTEIN (AFU_ORTHOLOGUE AFUA_8G06820)"/>
    <property type="match status" value="1"/>
</dbReference>
<gene>
    <name evidence="2" type="ORF">EV650_0215</name>
</gene>
<reference evidence="2 3" key="1">
    <citation type="submission" date="2019-03" db="EMBL/GenBank/DDBJ databases">
        <title>Genomic Encyclopedia of Type Strains, Phase III (KMG-III): the genomes of soil and plant-associated and newly described type strains.</title>
        <authorList>
            <person name="Whitman W."/>
        </authorList>
    </citation>
    <scope>NUCLEOTIDE SEQUENCE [LARGE SCALE GENOMIC DNA]</scope>
    <source>
        <strain evidence="2 3">VKM Ac-2570</strain>
    </source>
</reference>
<accession>A0A4R7ZU59</accession>
<sequence length="211" mass="23980">MSRIAGRVRLWGVIGSRNYWEYVVSDNRIVVSVQVSLDGRTAGSGGELDWFVVQDELHEHFVTEHSKAGMFLYGRRTYEGMAGYWPTADEDPANDQWLVKYSKLWKSMPKAVFSKTMQYAEWDTTVLPDLESLAGPRERTSGDLYLVGSGEVITEFARHDLIDEYQLYVHPVALGAGPSLLEDISKRQGLTLADTQTFDHAVVKLTYRRIR</sequence>
<protein>
    <submittedName>
        <fullName evidence="2">Dihydrofolate reductase</fullName>
    </submittedName>
</protein>
<name>A0A4R7ZU59_9ACTN</name>
<dbReference type="EMBL" id="SODF01000001">
    <property type="protein sequence ID" value="TDW21392.1"/>
    <property type="molecule type" value="Genomic_DNA"/>
</dbReference>
<dbReference type="InterPro" id="IPR050765">
    <property type="entry name" value="Riboflavin_Biosynth_HTPR"/>
</dbReference>
<dbReference type="AlphaFoldDB" id="A0A4R7ZU59"/>
<proteinExistence type="predicted"/>
<dbReference type="Gene3D" id="3.40.430.10">
    <property type="entry name" value="Dihydrofolate Reductase, subunit A"/>
    <property type="match status" value="1"/>
</dbReference>
<dbReference type="PANTHER" id="PTHR38011:SF11">
    <property type="entry name" value="2,5-DIAMINO-6-RIBOSYLAMINO-4(3H)-PYRIMIDINONE 5'-PHOSPHATE REDUCTASE"/>
    <property type="match status" value="1"/>
</dbReference>